<evidence type="ECO:0000313" key="12">
    <source>
        <dbReference type="EMBL" id="MBC2576749.1"/>
    </source>
</evidence>
<dbReference type="InterPro" id="IPR029061">
    <property type="entry name" value="THDP-binding"/>
</dbReference>
<comment type="similarity">
    <text evidence="1 10">Belongs to the transketolase family.</text>
</comment>
<evidence type="ECO:0000256" key="1">
    <source>
        <dbReference type="ARBA" id="ARBA00007131"/>
    </source>
</evidence>
<evidence type="ECO:0000256" key="9">
    <source>
        <dbReference type="NCBIfam" id="TIGR00232"/>
    </source>
</evidence>
<dbReference type="EC" id="2.2.1.1" evidence="3 9"/>
<dbReference type="GO" id="GO:0004802">
    <property type="term" value="F:transketolase activity"/>
    <property type="evidence" value="ECO:0007669"/>
    <property type="project" value="UniProtKB-EC"/>
</dbReference>
<dbReference type="InterPro" id="IPR049557">
    <property type="entry name" value="Transketolase_CS"/>
</dbReference>
<dbReference type="PANTHER" id="PTHR43522">
    <property type="entry name" value="TRANSKETOLASE"/>
    <property type="match status" value="1"/>
</dbReference>
<evidence type="ECO:0000313" key="13">
    <source>
        <dbReference type="Proteomes" id="UP000713904"/>
    </source>
</evidence>
<name>A0ABR6TMV8_9FIRM</name>
<dbReference type="EMBL" id="JABGBW010000012">
    <property type="protein sequence ID" value="MBC2576749.1"/>
    <property type="molecule type" value="Genomic_DNA"/>
</dbReference>
<organism evidence="12 13">
    <name type="scientific">Peptostreptococcus canis</name>
    <dbReference type="NCBI Taxonomy" id="1159213"/>
    <lineage>
        <taxon>Bacteria</taxon>
        <taxon>Bacillati</taxon>
        <taxon>Bacillota</taxon>
        <taxon>Clostridia</taxon>
        <taxon>Peptostreptococcales</taxon>
        <taxon>Peptostreptococcaceae</taxon>
        <taxon>Peptostreptococcus</taxon>
    </lineage>
</organism>
<dbReference type="SUPFAM" id="SSF52518">
    <property type="entry name" value="Thiamin diphosphate-binding fold (THDP-binding)"/>
    <property type="match status" value="2"/>
</dbReference>
<evidence type="ECO:0000256" key="3">
    <source>
        <dbReference type="ARBA" id="ARBA00013152"/>
    </source>
</evidence>
<comment type="catalytic activity">
    <reaction evidence="8 10">
        <text>D-sedoheptulose 7-phosphate + D-glyceraldehyde 3-phosphate = aldehydo-D-ribose 5-phosphate + D-xylulose 5-phosphate</text>
        <dbReference type="Rhea" id="RHEA:10508"/>
        <dbReference type="ChEBI" id="CHEBI:57483"/>
        <dbReference type="ChEBI" id="CHEBI:57737"/>
        <dbReference type="ChEBI" id="CHEBI:58273"/>
        <dbReference type="ChEBI" id="CHEBI:59776"/>
        <dbReference type="EC" id="2.2.1.1"/>
    </reaction>
</comment>
<evidence type="ECO:0000259" key="11">
    <source>
        <dbReference type="SMART" id="SM00861"/>
    </source>
</evidence>
<dbReference type="Gene3D" id="3.40.50.970">
    <property type="match status" value="2"/>
</dbReference>
<dbReference type="PANTHER" id="PTHR43522:SF2">
    <property type="entry name" value="TRANSKETOLASE 1-RELATED"/>
    <property type="match status" value="1"/>
</dbReference>
<dbReference type="Pfam" id="PF00456">
    <property type="entry name" value="Transketolase_N"/>
    <property type="match status" value="1"/>
</dbReference>
<comment type="cofactor">
    <cofactor evidence="10">
        <name>Mg(2+)</name>
        <dbReference type="ChEBI" id="CHEBI:18420"/>
    </cofactor>
    <cofactor evidence="10">
        <name>Ca(2+)</name>
        <dbReference type="ChEBI" id="CHEBI:29108"/>
    </cofactor>
    <cofactor evidence="10">
        <name>Mn(2+)</name>
        <dbReference type="ChEBI" id="CHEBI:29035"/>
    </cofactor>
    <cofactor evidence="10">
        <name>Co(2+)</name>
        <dbReference type="ChEBI" id="CHEBI:48828"/>
    </cofactor>
    <text evidence="10">Binds 1 Mg(2+) ion per subunit. Can also utilize other divalent metal cations, such as Ca(2+), Mn(2+) and Co(2+).</text>
</comment>
<dbReference type="InterPro" id="IPR005475">
    <property type="entry name" value="Transketolase-like_Pyr-bd"/>
</dbReference>
<dbReference type="InterPro" id="IPR055152">
    <property type="entry name" value="Transketolase-like_C_2"/>
</dbReference>
<dbReference type="Pfam" id="PF02779">
    <property type="entry name" value="Transket_pyr"/>
    <property type="match status" value="1"/>
</dbReference>
<comment type="subunit">
    <text evidence="2 10">Homodimer.</text>
</comment>
<feature type="domain" description="Transketolase-like pyrimidine-binding" evidence="11">
    <location>
        <begin position="353"/>
        <end position="524"/>
    </location>
</feature>
<dbReference type="InterPro" id="IPR005474">
    <property type="entry name" value="Transketolase_N"/>
</dbReference>
<comment type="cofactor">
    <cofactor evidence="10">
        <name>thiamine diphosphate</name>
        <dbReference type="ChEBI" id="CHEBI:58937"/>
    </cofactor>
    <text evidence="10">Binds 1 thiamine pyrophosphate per subunit.</text>
</comment>
<reference evidence="12 13" key="1">
    <citation type="submission" date="2020-05" db="EMBL/GenBank/DDBJ databases">
        <title>Draft genome of xy-202 and genomic insight in genome of the genus Peptostreptococcus.</title>
        <authorList>
            <person name="Zhang Z."/>
        </authorList>
    </citation>
    <scope>NUCLEOTIDE SEQUENCE [LARGE SCALE GENOMIC DNA]</scope>
    <source>
        <strain evidence="12 13">DSM 27025</strain>
    </source>
</reference>
<dbReference type="CDD" id="cd07033">
    <property type="entry name" value="TPP_PYR_DXS_TK_like"/>
    <property type="match status" value="1"/>
</dbReference>
<keyword evidence="4 10" id="KW-0808">Transferase</keyword>
<dbReference type="InterPro" id="IPR033247">
    <property type="entry name" value="Transketolase_fam"/>
</dbReference>
<dbReference type="InterPro" id="IPR020826">
    <property type="entry name" value="Transketolase_BS"/>
</dbReference>
<dbReference type="Pfam" id="PF22613">
    <property type="entry name" value="Transketolase_C_1"/>
    <property type="match status" value="1"/>
</dbReference>
<keyword evidence="7 10" id="KW-0786">Thiamine pyrophosphate</keyword>
<gene>
    <name evidence="12" type="primary">tkt</name>
    <name evidence="12" type="ORF">HLB29_08710</name>
</gene>
<keyword evidence="13" id="KW-1185">Reference proteome</keyword>
<keyword evidence="6 10" id="KW-0460">Magnesium</keyword>
<dbReference type="Proteomes" id="UP000713904">
    <property type="component" value="Unassembled WGS sequence"/>
</dbReference>
<dbReference type="SMART" id="SM00861">
    <property type="entry name" value="Transket_pyr"/>
    <property type="match status" value="1"/>
</dbReference>
<keyword evidence="5 10" id="KW-0479">Metal-binding</keyword>
<evidence type="ECO:0000256" key="4">
    <source>
        <dbReference type="ARBA" id="ARBA00022679"/>
    </source>
</evidence>
<evidence type="ECO:0000256" key="6">
    <source>
        <dbReference type="ARBA" id="ARBA00022842"/>
    </source>
</evidence>
<dbReference type="Gene3D" id="3.40.50.920">
    <property type="match status" value="1"/>
</dbReference>
<evidence type="ECO:0000256" key="7">
    <source>
        <dbReference type="ARBA" id="ARBA00023052"/>
    </source>
</evidence>
<dbReference type="CDD" id="cd02012">
    <property type="entry name" value="TPP_TK"/>
    <property type="match status" value="1"/>
</dbReference>
<comment type="function">
    <text evidence="10">Catalyzes the transfer of a two-carbon ketol group from a ketose donor to an aldose acceptor, via a covalent intermediate with the cofactor thiamine pyrophosphate.</text>
</comment>
<dbReference type="InterPro" id="IPR005478">
    <property type="entry name" value="Transketolase_bac-like"/>
</dbReference>
<dbReference type="InterPro" id="IPR009014">
    <property type="entry name" value="Transketo_C/PFOR_II"/>
</dbReference>
<evidence type="ECO:0000256" key="10">
    <source>
        <dbReference type="RuleBase" id="RU004996"/>
    </source>
</evidence>
<evidence type="ECO:0000256" key="8">
    <source>
        <dbReference type="ARBA" id="ARBA00049473"/>
    </source>
</evidence>
<keyword evidence="10" id="KW-0106">Calcium</keyword>
<dbReference type="SUPFAM" id="SSF52922">
    <property type="entry name" value="TK C-terminal domain-like"/>
    <property type="match status" value="1"/>
</dbReference>
<evidence type="ECO:0000256" key="5">
    <source>
        <dbReference type="ARBA" id="ARBA00022723"/>
    </source>
</evidence>
<evidence type="ECO:0000256" key="2">
    <source>
        <dbReference type="ARBA" id="ARBA00011738"/>
    </source>
</evidence>
<proteinExistence type="inferred from homology"/>
<dbReference type="NCBIfam" id="TIGR00232">
    <property type="entry name" value="tktlase_bact"/>
    <property type="match status" value="1"/>
</dbReference>
<dbReference type="RefSeq" id="WP_185624769.1">
    <property type="nucleotide sequence ID" value="NZ_JABGBW010000012.1"/>
</dbReference>
<sequence>MNINQKAVNALRILSADQIQKANSGHPGLPLGAAPAAYELWANHMNHNPKNPNWSNRDRFILSAGHGSALLYSLLHMFGYEGMTIDELKNFRQFGHLTPGHPEYGHTIGVESTTGPLGAGVSTAVGMAMAESHLASVFNRDGYPVVDHYTFAMTGDGCLMEGVAYEALSLAGTLKLDKLIVMYDSNDITIEGDTSTAFKEDVAARFKAFGFQVQIVEDGNDIESIGKAIENAKADKERPSLIICRTQIGYGCPAKVGKASAHGEPLGEENVKELRKFLGWENENEFEVSSDIYSHYKKIADINADKEARWTEMFERYCNEFPELKEKWNLFHGELDTNKLEDEAFWSYETKAMATRATSGDIINKLKDMYQNLIGGSADLAPSNKTEMKGEGFFSPENRSGRNIHFGVREMAMTAITNGLYLHGGLKPFCATFFVFSDFMKPMIRLAALMGLPVAYVLTHDSIGVGEDGPTHEPVEQLAMLRTIPNLNVFRPADYTETAVAWASAIKSKSTPTALVLTRQNLPQLEGSSREAEKGAYVLSEASNKENIDLIIMASGSEVELAINAKVELEKEGYSVRVVSVPCMDLFEIQSCEYKEFVLPSYVKSRLAVEAGSTMPWFKYVGLEGDVIGMTSFGASAPAGVLFKHFGFTTENVVEKAKNILKK</sequence>
<dbReference type="PROSITE" id="PS00802">
    <property type="entry name" value="TRANSKETOLASE_2"/>
    <property type="match status" value="1"/>
</dbReference>
<protein>
    <recommendedName>
        <fullName evidence="3 9">Transketolase</fullName>
        <ecNumber evidence="3 9">2.2.1.1</ecNumber>
    </recommendedName>
</protein>
<comment type="caution">
    <text evidence="12">The sequence shown here is derived from an EMBL/GenBank/DDBJ whole genome shotgun (WGS) entry which is preliminary data.</text>
</comment>
<accession>A0ABR6TMV8</accession>
<dbReference type="PROSITE" id="PS00801">
    <property type="entry name" value="TRANSKETOLASE_1"/>
    <property type="match status" value="1"/>
</dbReference>